<protein>
    <submittedName>
        <fullName evidence="1">Uncharacterized protein</fullName>
    </submittedName>
</protein>
<dbReference type="EMBL" id="OL473597">
    <property type="protein sequence ID" value="UNH61205.1"/>
    <property type="molecule type" value="Genomic_DNA"/>
</dbReference>
<accession>A0AC61TTQ0</accession>
<evidence type="ECO:0000313" key="2">
    <source>
        <dbReference type="Proteomes" id="UP000829362"/>
    </source>
</evidence>
<sequence>MSNINEGELYQIVDRAIDIAMTEGKFLFKMYPYLRDNKWTRKSTNDFIESTTASELNHIVMELEGYIKGGDKTLKEAYGHIPKPKARKIKEYLYEILEDAWKYHAEKKPGRKPGSRNRKKVSK</sequence>
<evidence type="ECO:0000313" key="1">
    <source>
        <dbReference type="EMBL" id="UNH61205.1"/>
    </source>
</evidence>
<proteinExistence type="predicted"/>
<dbReference type="Proteomes" id="UP000829362">
    <property type="component" value="Segment"/>
</dbReference>
<organism evidence="1 2">
    <name type="scientific">Synechococcus phage S-SZBM1</name>
    <dbReference type="NCBI Taxonomy" id="2926475"/>
    <lineage>
        <taxon>Viruses</taxon>
        <taxon>Duplodnaviria</taxon>
        <taxon>Heunggongvirae</taxon>
        <taxon>Uroviricota</taxon>
        <taxon>Caudoviricetes</taxon>
        <taxon>Pantevenvirales</taxon>
        <taxon>Kyanoviridae</taxon>
        <taxon>Shenzhenivirus</taxon>
        <taxon>Shenzhenivirus sszbm1</taxon>
    </lineage>
</organism>
<keyword evidence="2" id="KW-1185">Reference proteome</keyword>
<name>A0AC61TTQ0_9CAUD</name>
<gene>
    <name evidence="1" type="ORF">SSZBM1_88</name>
</gene>
<reference evidence="1" key="1">
    <citation type="submission" date="2021-11" db="EMBL/GenBank/DDBJ databases">
        <authorList>
            <person name="Rong C."/>
            <person name="Yang Y."/>
            <person name="Li S."/>
            <person name="Zhou K."/>
            <person name="Xu Y."/>
            <person name="Zhang R."/>
            <person name="Zhang Y."/>
        </authorList>
    </citation>
    <scope>NUCLEOTIDE SEQUENCE</scope>
</reference>